<evidence type="ECO:0000256" key="3">
    <source>
        <dbReference type="ARBA" id="ARBA00022525"/>
    </source>
</evidence>
<evidence type="ECO:0000256" key="1">
    <source>
        <dbReference type="ARBA" id="ARBA00004613"/>
    </source>
</evidence>
<dbReference type="EMBL" id="KQ982974">
    <property type="protein sequence ID" value="KYQ48586.1"/>
    <property type="molecule type" value="Genomic_DNA"/>
</dbReference>
<organism evidence="6 7">
    <name type="scientific">Mycetomoellerius zeteki</name>
    <dbReference type="NCBI Taxonomy" id="64791"/>
    <lineage>
        <taxon>Eukaryota</taxon>
        <taxon>Metazoa</taxon>
        <taxon>Ecdysozoa</taxon>
        <taxon>Arthropoda</taxon>
        <taxon>Hexapoda</taxon>
        <taxon>Insecta</taxon>
        <taxon>Pterygota</taxon>
        <taxon>Neoptera</taxon>
        <taxon>Endopterygota</taxon>
        <taxon>Hymenoptera</taxon>
        <taxon>Apocrita</taxon>
        <taxon>Aculeata</taxon>
        <taxon>Formicoidea</taxon>
        <taxon>Formicidae</taxon>
        <taxon>Myrmicinae</taxon>
        <taxon>Mycetomoellerius</taxon>
    </lineage>
</organism>
<dbReference type="GO" id="GO:0005576">
    <property type="term" value="C:extracellular region"/>
    <property type="evidence" value="ECO:0007669"/>
    <property type="project" value="UniProtKB-SubCell"/>
</dbReference>
<comment type="similarity">
    <text evidence="2">Belongs to the arthropod PDH family.</text>
</comment>
<dbReference type="AlphaFoldDB" id="A0A151WL65"/>
<dbReference type="GO" id="GO:0009416">
    <property type="term" value="P:response to light stimulus"/>
    <property type="evidence" value="ECO:0007669"/>
    <property type="project" value="InterPro"/>
</dbReference>
<dbReference type="InterPro" id="IPR009396">
    <property type="entry name" value="Pigment_DH"/>
</dbReference>
<evidence type="ECO:0008006" key="8">
    <source>
        <dbReference type="Google" id="ProtNLM"/>
    </source>
</evidence>
<feature type="signal peptide" evidence="5">
    <location>
        <begin position="1"/>
        <end position="20"/>
    </location>
</feature>
<dbReference type="OrthoDB" id="8178425at2759"/>
<name>A0A151WL65_9HYME</name>
<accession>A0A151WL65</accession>
<keyword evidence="3" id="KW-0964">Secreted</keyword>
<evidence type="ECO:0000313" key="7">
    <source>
        <dbReference type="Proteomes" id="UP000075809"/>
    </source>
</evidence>
<keyword evidence="5" id="KW-0732">Signal</keyword>
<evidence type="ECO:0000256" key="2">
    <source>
        <dbReference type="ARBA" id="ARBA00010172"/>
    </source>
</evidence>
<dbReference type="GO" id="GO:0005179">
    <property type="term" value="F:hormone activity"/>
    <property type="evidence" value="ECO:0007669"/>
    <property type="project" value="InterPro"/>
</dbReference>
<comment type="subcellular location">
    <subcellularLocation>
        <location evidence="1">Secreted</location>
    </subcellularLocation>
</comment>
<proteinExistence type="inferred from homology"/>
<dbReference type="Proteomes" id="UP000075809">
    <property type="component" value="Unassembled WGS sequence"/>
</dbReference>
<evidence type="ECO:0000313" key="6">
    <source>
        <dbReference type="EMBL" id="KYQ48586.1"/>
    </source>
</evidence>
<keyword evidence="7" id="KW-1185">Reference proteome</keyword>
<protein>
    <recommendedName>
        <fullName evidence="8">Pigment-dispersing hormone peptides</fullName>
    </recommendedName>
</protein>
<gene>
    <name evidence="6" type="ORF">ALC60_12365</name>
</gene>
<evidence type="ECO:0000256" key="4">
    <source>
        <dbReference type="ARBA" id="ARBA00022815"/>
    </source>
</evidence>
<dbReference type="KEGG" id="mzt:108728902"/>
<sequence length="88" mass="9836">MANYVRFAVIVAIIIGIVGGEEESSELEDIDRNILGLNLPYGRRLDSELQLARLMLVAPRLCHPKRNSELINSLLGLPKNMHNAGKRK</sequence>
<reference evidence="6 7" key="1">
    <citation type="submission" date="2015-09" db="EMBL/GenBank/DDBJ databases">
        <title>Trachymyrmex zeteki WGS genome.</title>
        <authorList>
            <person name="Nygaard S."/>
            <person name="Hu H."/>
            <person name="Boomsma J."/>
            <person name="Zhang G."/>
        </authorList>
    </citation>
    <scope>NUCLEOTIDE SEQUENCE [LARGE SCALE GENOMIC DNA]</scope>
    <source>
        <strain evidence="6">Tzet28-1</strain>
        <tissue evidence="6">Whole body</tissue>
    </source>
</reference>
<dbReference type="Pfam" id="PF06324">
    <property type="entry name" value="Pigment_DH"/>
    <property type="match status" value="1"/>
</dbReference>
<keyword evidence="4" id="KW-0027">Amidation</keyword>
<evidence type="ECO:0000256" key="5">
    <source>
        <dbReference type="SAM" id="SignalP"/>
    </source>
</evidence>
<feature type="chain" id="PRO_5007591271" description="Pigment-dispersing hormone peptides" evidence="5">
    <location>
        <begin position="21"/>
        <end position="88"/>
    </location>
</feature>